<gene>
    <name evidence="11" type="ORF">FOA43_001829</name>
</gene>
<dbReference type="Pfam" id="PF02537">
    <property type="entry name" value="CRCB"/>
    <property type="match status" value="2"/>
</dbReference>
<evidence type="ECO:0000256" key="5">
    <source>
        <dbReference type="ARBA" id="ARBA00022989"/>
    </source>
</evidence>
<dbReference type="KEGG" id="bnn:FOA43_001829"/>
<feature type="transmembrane region" description="Helical" evidence="10">
    <location>
        <begin position="268"/>
        <end position="289"/>
    </location>
</feature>
<evidence type="ECO:0000256" key="8">
    <source>
        <dbReference type="ARBA" id="ARBA00035585"/>
    </source>
</evidence>
<feature type="transmembrane region" description="Helical" evidence="10">
    <location>
        <begin position="405"/>
        <end position="428"/>
    </location>
</feature>
<dbReference type="OrthoDB" id="409792at2759"/>
<reference evidence="11" key="1">
    <citation type="submission" date="2020-10" db="EMBL/GenBank/DDBJ databases">
        <authorList>
            <person name="Roach M.J.R."/>
        </authorList>
    </citation>
    <scope>NUCLEOTIDE SEQUENCE</scope>
    <source>
        <strain evidence="11">CBS 1945</strain>
    </source>
</reference>
<keyword evidence="3" id="KW-1003">Cell membrane</keyword>
<evidence type="ECO:0000256" key="2">
    <source>
        <dbReference type="ARBA" id="ARBA00004651"/>
    </source>
</evidence>
<dbReference type="PANTHER" id="PTHR28259:SF1">
    <property type="entry name" value="FLUORIDE EXPORT PROTEIN 1-RELATED"/>
    <property type="match status" value="1"/>
</dbReference>
<evidence type="ECO:0000256" key="3">
    <source>
        <dbReference type="ARBA" id="ARBA00022475"/>
    </source>
</evidence>
<proteinExistence type="inferred from homology"/>
<keyword evidence="12" id="KW-1185">Reference proteome</keyword>
<dbReference type="RefSeq" id="XP_038778064.1">
    <property type="nucleotide sequence ID" value="XM_038922136.1"/>
</dbReference>
<evidence type="ECO:0000313" key="12">
    <source>
        <dbReference type="Proteomes" id="UP000662931"/>
    </source>
</evidence>
<dbReference type="AlphaFoldDB" id="A0A875S3Z8"/>
<feature type="transmembrane region" description="Helical" evidence="10">
    <location>
        <begin position="175"/>
        <end position="197"/>
    </location>
</feature>
<evidence type="ECO:0000256" key="6">
    <source>
        <dbReference type="ARBA" id="ARBA00023136"/>
    </source>
</evidence>
<comment type="similarity">
    <text evidence="7">Belongs to the fluoride channel Fluc/FEX (TC 1.A.43) family.</text>
</comment>
<dbReference type="EMBL" id="CP064812">
    <property type="protein sequence ID" value="QPG74499.1"/>
    <property type="molecule type" value="Genomic_DNA"/>
</dbReference>
<feature type="region of interest" description="Disordered" evidence="9">
    <location>
        <begin position="1"/>
        <end position="33"/>
    </location>
</feature>
<feature type="compositionally biased region" description="Basic and acidic residues" evidence="9">
    <location>
        <begin position="10"/>
        <end position="30"/>
    </location>
</feature>
<evidence type="ECO:0000256" key="1">
    <source>
        <dbReference type="ARBA" id="ARBA00002598"/>
    </source>
</evidence>
<feature type="transmembrane region" description="Helical" evidence="10">
    <location>
        <begin position="301"/>
        <end position="318"/>
    </location>
</feature>
<feature type="transmembrane region" description="Helical" evidence="10">
    <location>
        <begin position="330"/>
        <end position="352"/>
    </location>
</feature>
<dbReference type="Proteomes" id="UP000662931">
    <property type="component" value="Chromosome 1"/>
</dbReference>
<protein>
    <submittedName>
        <fullName evidence="11">Uncharacterized protein</fullName>
    </submittedName>
</protein>
<comment type="catalytic activity">
    <reaction evidence="8">
        <text>fluoride(in) = fluoride(out)</text>
        <dbReference type="Rhea" id="RHEA:76159"/>
        <dbReference type="ChEBI" id="CHEBI:17051"/>
    </reaction>
    <physiologicalReaction direction="left-to-right" evidence="8">
        <dbReference type="Rhea" id="RHEA:76160"/>
    </physiologicalReaction>
</comment>
<evidence type="ECO:0000256" key="7">
    <source>
        <dbReference type="ARBA" id="ARBA00035120"/>
    </source>
</evidence>
<dbReference type="GO" id="GO:1903425">
    <property type="term" value="F:fluoride transmembrane transporter activity"/>
    <property type="evidence" value="ECO:0007669"/>
    <property type="project" value="TreeGrafter"/>
</dbReference>
<keyword evidence="5 10" id="KW-1133">Transmembrane helix</keyword>
<evidence type="ECO:0000256" key="4">
    <source>
        <dbReference type="ARBA" id="ARBA00022692"/>
    </source>
</evidence>
<dbReference type="InterPro" id="IPR003691">
    <property type="entry name" value="FluC"/>
</dbReference>
<feature type="transmembrane region" description="Helical" evidence="10">
    <location>
        <begin position="141"/>
        <end position="163"/>
    </location>
</feature>
<comment type="function">
    <text evidence="1">Fluoride channel required for the rapid expulsion of cytoplasmic fluoride.</text>
</comment>
<dbReference type="GeneID" id="62195230"/>
<feature type="transmembrane region" description="Helical" evidence="10">
    <location>
        <begin position="217"/>
        <end position="240"/>
    </location>
</feature>
<name>A0A875S3Z8_EENNA</name>
<keyword evidence="6 10" id="KW-0472">Membrane</keyword>
<evidence type="ECO:0000313" key="11">
    <source>
        <dbReference type="EMBL" id="QPG74499.1"/>
    </source>
</evidence>
<accession>A0A875S3Z8</accession>
<evidence type="ECO:0000256" key="9">
    <source>
        <dbReference type="SAM" id="MobiDB-lite"/>
    </source>
</evidence>
<feature type="transmembrane region" description="Helical" evidence="10">
    <location>
        <begin position="372"/>
        <end position="393"/>
    </location>
</feature>
<organism evidence="11 12">
    <name type="scientific">Eeniella nana</name>
    <name type="common">Yeast</name>
    <name type="synonym">Brettanomyces nanus</name>
    <dbReference type="NCBI Taxonomy" id="13502"/>
    <lineage>
        <taxon>Eukaryota</taxon>
        <taxon>Fungi</taxon>
        <taxon>Dikarya</taxon>
        <taxon>Ascomycota</taxon>
        <taxon>Saccharomycotina</taxon>
        <taxon>Pichiomycetes</taxon>
        <taxon>Pichiales</taxon>
        <taxon>Pichiaceae</taxon>
        <taxon>Brettanomyces</taxon>
    </lineage>
</organism>
<keyword evidence="4 10" id="KW-0812">Transmembrane</keyword>
<comment type="subcellular location">
    <subcellularLocation>
        <location evidence="2">Cell membrane</location>
        <topology evidence="2">Multi-pass membrane protein</topology>
    </subcellularLocation>
</comment>
<sequence length="434" mass="48665">MEDYSSSETPRIEEDYGNKDNVNRENRSEMDASIPLEARRMNSSYSHSLARTITSTIGNELRTVPSLQEIEVESTIGPSRPQFWKPGNIMSVEDTPFSKRYLVLLEVVFGSILGNMARISLTKLTSYQNEYLHYSPGSCLWSNFSACFIMAWCNHAVGFWDSLLLDSGKNNMKQMALHTGITAGFCGSFSTWSSLVAELLFKTIDALNGGYPLPNSGYGVLEFFAVLLIQMGVSFFGYYLGRDFAALLDLWAVFNRASRLLNYKVCRIFELTTAGLAIAGFIANLVLTCTLPLDNFWKKDYSLSILFGVVGAILRFQLSKYNGKFHMKWFPAGTLMANVLACTVLAVVTLLNNGYIDSSTQSRIVSNKVHRMVINAFVSGFCGSLSTISSFVNELYNLKHPIQRYTYFSVTFLPSFIIMLLIDGTFVWTRGFIQ</sequence>
<evidence type="ECO:0000256" key="10">
    <source>
        <dbReference type="SAM" id="Phobius"/>
    </source>
</evidence>
<dbReference type="GO" id="GO:0005886">
    <property type="term" value="C:plasma membrane"/>
    <property type="evidence" value="ECO:0007669"/>
    <property type="project" value="UniProtKB-SubCell"/>
</dbReference>
<dbReference type="PANTHER" id="PTHR28259">
    <property type="entry name" value="FLUORIDE EXPORT PROTEIN 1-RELATED"/>
    <property type="match status" value="1"/>
</dbReference>